<dbReference type="InterPro" id="IPR014001">
    <property type="entry name" value="Helicase_ATP-bd"/>
</dbReference>
<dbReference type="InterPro" id="IPR014018">
    <property type="entry name" value="SecA_motor_DEAD"/>
</dbReference>
<dbReference type="InterPro" id="IPR001650">
    <property type="entry name" value="Helicase_C-like"/>
</dbReference>
<dbReference type="InterPro" id="IPR036670">
    <property type="entry name" value="SecA_X-link_sf"/>
</dbReference>
<dbReference type="PRINTS" id="PR00906">
    <property type="entry name" value="SECA"/>
</dbReference>
<dbReference type="GO" id="GO:0031522">
    <property type="term" value="C:cell envelope Sec protein transport complex"/>
    <property type="evidence" value="ECO:0007669"/>
    <property type="project" value="TreeGrafter"/>
</dbReference>
<evidence type="ECO:0000256" key="14">
    <source>
        <dbReference type="ARBA" id="ARBA00034006"/>
    </source>
</evidence>
<dbReference type="EMBL" id="WBOT01000003">
    <property type="protein sequence ID" value="KAB2332700.1"/>
    <property type="molecule type" value="Genomic_DNA"/>
</dbReference>
<dbReference type="Proteomes" id="UP000441354">
    <property type="component" value="Unassembled WGS sequence"/>
</dbReference>
<evidence type="ECO:0000256" key="4">
    <source>
        <dbReference type="ARBA" id="ARBA00022475"/>
    </source>
</evidence>
<dbReference type="SMART" id="SM00957">
    <property type="entry name" value="SecA_DEAD"/>
    <property type="match status" value="1"/>
</dbReference>
<evidence type="ECO:0000256" key="3">
    <source>
        <dbReference type="ARBA" id="ARBA00022448"/>
    </source>
</evidence>
<dbReference type="FunFam" id="3.40.50.300:FF:000429">
    <property type="entry name" value="Preprotein translocase subunit SecA"/>
    <property type="match status" value="1"/>
</dbReference>
<keyword evidence="4 15" id="KW-1003">Cell membrane</keyword>
<dbReference type="InterPro" id="IPR000185">
    <property type="entry name" value="SecA"/>
</dbReference>
<dbReference type="GO" id="GO:0046872">
    <property type="term" value="F:metal ion binding"/>
    <property type="evidence" value="ECO:0007669"/>
    <property type="project" value="UniProtKB-KW"/>
</dbReference>
<evidence type="ECO:0000256" key="16">
    <source>
        <dbReference type="RuleBase" id="RU003874"/>
    </source>
</evidence>
<dbReference type="AlphaFoldDB" id="A0A7V7RLN1"/>
<feature type="coiled-coil region" evidence="17">
    <location>
        <begin position="9"/>
        <end position="39"/>
    </location>
</feature>
<accession>A0A7V7RLN1</accession>
<evidence type="ECO:0000259" key="18">
    <source>
        <dbReference type="PROSITE" id="PS51192"/>
    </source>
</evidence>
<evidence type="ECO:0000256" key="17">
    <source>
        <dbReference type="SAM" id="Coils"/>
    </source>
</evidence>
<feature type="domain" description="Helicase C-terminal" evidence="19">
    <location>
        <begin position="410"/>
        <end position="586"/>
    </location>
</feature>
<dbReference type="InterPro" id="IPR020937">
    <property type="entry name" value="SecA_CS"/>
</dbReference>
<evidence type="ECO:0000256" key="7">
    <source>
        <dbReference type="ARBA" id="ARBA00022741"/>
    </source>
</evidence>
<dbReference type="PROSITE" id="PS51194">
    <property type="entry name" value="HELICASE_CTER"/>
    <property type="match status" value="1"/>
</dbReference>
<evidence type="ECO:0000256" key="1">
    <source>
        <dbReference type="ARBA" id="ARBA00001947"/>
    </source>
</evidence>
<dbReference type="GO" id="GO:0006605">
    <property type="term" value="P:protein targeting"/>
    <property type="evidence" value="ECO:0007669"/>
    <property type="project" value="UniProtKB-UniRule"/>
</dbReference>
<dbReference type="SUPFAM" id="SSF81886">
    <property type="entry name" value="Helical scaffold and wing domains of SecA"/>
    <property type="match status" value="1"/>
</dbReference>
<dbReference type="InterPro" id="IPR004027">
    <property type="entry name" value="SEC_C_motif"/>
</dbReference>
<evidence type="ECO:0000256" key="2">
    <source>
        <dbReference type="ARBA" id="ARBA00007650"/>
    </source>
</evidence>
<dbReference type="GO" id="GO:0005524">
    <property type="term" value="F:ATP binding"/>
    <property type="evidence" value="ECO:0007669"/>
    <property type="project" value="UniProtKB-UniRule"/>
</dbReference>
<dbReference type="InterPro" id="IPR044722">
    <property type="entry name" value="SecA_SF2_C"/>
</dbReference>
<evidence type="ECO:0000259" key="20">
    <source>
        <dbReference type="PROSITE" id="PS51196"/>
    </source>
</evidence>
<dbReference type="FunFam" id="1.10.3060.10:FF:000002">
    <property type="entry name" value="Preprotein translocase subunit SecA"/>
    <property type="match status" value="1"/>
</dbReference>
<dbReference type="EC" id="7.4.2.8" evidence="15"/>
<dbReference type="PROSITE" id="PS01312">
    <property type="entry name" value="SECA"/>
    <property type="match status" value="1"/>
</dbReference>
<gene>
    <name evidence="15 21" type="primary">secA</name>
    <name evidence="21" type="ORF">F7732_11460</name>
</gene>
<dbReference type="NCBIfam" id="NF006630">
    <property type="entry name" value="PRK09200.1"/>
    <property type="match status" value="1"/>
</dbReference>
<keyword evidence="10 15" id="KW-0653">Protein transport</keyword>
<dbReference type="RefSeq" id="WP_151573997.1">
    <property type="nucleotide sequence ID" value="NZ_WBOT01000003.1"/>
</dbReference>
<dbReference type="PANTHER" id="PTHR30612">
    <property type="entry name" value="SECA INNER MEMBRANE COMPONENT OF SEC PROTEIN SECRETION SYSTEM"/>
    <property type="match status" value="1"/>
</dbReference>
<dbReference type="SUPFAM" id="SSF52540">
    <property type="entry name" value="P-loop containing nucleoside triphosphate hydrolases"/>
    <property type="match status" value="2"/>
</dbReference>
<dbReference type="Gene3D" id="1.10.3060.10">
    <property type="entry name" value="Helical scaffold and wing domains of SecA"/>
    <property type="match status" value="1"/>
</dbReference>
<evidence type="ECO:0000256" key="11">
    <source>
        <dbReference type="ARBA" id="ARBA00022967"/>
    </source>
</evidence>
<comment type="similarity">
    <text evidence="2 15 16">Belongs to the SecA family.</text>
</comment>
<keyword evidence="6" id="KW-0479">Metal-binding</keyword>
<feature type="domain" description="Helicase ATP-binding" evidence="18">
    <location>
        <begin position="87"/>
        <end position="245"/>
    </location>
</feature>
<comment type="caution">
    <text evidence="21">The sequence shown here is derived from an EMBL/GenBank/DDBJ whole genome shotgun (WGS) entry which is preliminary data.</text>
</comment>
<reference evidence="21 22" key="1">
    <citation type="journal article" date="2014" name="Arch. Microbiol.">
        <title>Bacillus mesophilum sp. nov., strain IITR-54T, a novel 4-chlorobiphenyl dechlorinating bacterium.</title>
        <authorList>
            <person name="Manickam N."/>
            <person name="Singh N.K."/>
            <person name="Bajaj A."/>
            <person name="Kumar R.M."/>
            <person name="Kaur G."/>
            <person name="Kaur N."/>
            <person name="Bala M."/>
            <person name="Kumar A."/>
            <person name="Mayilraj S."/>
        </authorList>
    </citation>
    <scope>NUCLEOTIDE SEQUENCE [LARGE SCALE GENOMIC DNA]</scope>
    <source>
        <strain evidence="21 22">IITR-54</strain>
    </source>
</reference>
<keyword evidence="11 15" id="KW-1278">Translocase</keyword>
<dbReference type="CDD" id="cd18803">
    <property type="entry name" value="SF2_C_secA"/>
    <property type="match status" value="1"/>
</dbReference>
<evidence type="ECO:0000313" key="21">
    <source>
        <dbReference type="EMBL" id="KAB2332700.1"/>
    </source>
</evidence>
<dbReference type="NCBIfam" id="TIGR00963">
    <property type="entry name" value="secA"/>
    <property type="match status" value="1"/>
</dbReference>
<evidence type="ECO:0000256" key="9">
    <source>
        <dbReference type="ARBA" id="ARBA00022840"/>
    </source>
</evidence>
<comment type="subunit">
    <text evidence="15">Monomer and homodimer. Part of the essential Sec protein translocation apparatus which comprises SecA, SecYEG and auxiliary proteins SecDF. Other proteins may also be involved.</text>
</comment>
<feature type="binding site" evidence="15">
    <location>
        <position position="492"/>
    </location>
    <ligand>
        <name>ATP</name>
        <dbReference type="ChEBI" id="CHEBI:30616"/>
    </ligand>
</feature>
<evidence type="ECO:0000256" key="10">
    <source>
        <dbReference type="ARBA" id="ARBA00022927"/>
    </source>
</evidence>
<dbReference type="CDD" id="cd17928">
    <property type="entry name" value="DEXDc_SecA"/>
    <property type="match status" value="1"/>
</dbReference>
<dbReference type="Pfam" id="PF21090">
    <property type="entry name" value="P-loop_SecA"/>
    <property type="match status" value="1"/>
</dbReference>
<feature type="binding site" evidence="15">
    <location>
        <begin position="103"/>
        <end position="107"/>
    </location>
    <ligand>
        <name>ATP</name>
        <dbReference type="ChEBI" id="CHEBI:30616"/>
    </ligand>
</feature>
<dbReference type="OrthoDB" id="9805579at2"/>
<dbReference type="GO" id="GO:0017038">
    <property type="term" value="P:protein import"/>
    <property type="evidence" value="ECO:0007669"/>
    <property type="project" value="InterPro"/>
</dbReference>
<dbReference type="Pfam" id="PF07517">
    <property type="entry name" value="SecA_DEAD"/>
    <property type="match status" value="1"/>
</dbReference>
<keyword evidence="7 15" id="KW-0547">Nucleotide-binding</keyword>
<evidence type="ECO:0000256" key="15">
    <source>
        <dbReference type="HAMAP-Rule" id="MF_01382"/>
    </source>
</evidence>
<evidence type="ECO:0000256" key="13">
    <source>
        <dbReference type="ARBA" id="ARBA00023136"/>
    </source>
</evidence>
<keyword evidence="3 15" id="KW-0813">Transport</keyword>
<dbReference type="InterPro" id="IPR027417">
    <property type="entry name" value="P-loop_NTPase"/>
</dbReference>
<dbReference type="InterPro" id="IPR011130">
    <property type="entry name" value="SecA_preprotein_X-link_dom"/>
</dbReference>
<evidence type="ECO:0000256" key="8">
    <source>
        <dbReference type="ARBA" id="ARBA00022833"/>
    </source>
</evidence>
<comment type="cofactor">
    <cofactor evidence="1">
        <name>Zn(2+)</name>
        <dbReference type="ChEBI" id="CHEBI:29105"/>
    </cofactor>
</comment>
<dbReference type="SUPFAM" id="SSF81767">
    <property type="entry name" value="Pre-protein crosslinking domain of SecA"/>
    <property type="match status" value="1"/>
</dbReference>
<dbReference type="InterPro" id="IPR011115">
    <property type="entry name" value="SecA_DEAD"/>
</dbReference>
<evidence type="ECO:0000259" key="19">
    <source>
        <dbReference type="PROSITE" id="PS51194"/>
    </source>
</evidence>
<proteinExistence type="inferred from homology"/>
<sequence>MLGILNKVFDQNKREIKRLEKTADQVEALAASMEKLSDEELKAKTEEFKGRYQKGETLDELLTEAFAVVREAAKRVLGLYPYKVQLMGGASLHDGNISEMKTGEGKTLTSTLPVYLNALAGKGVHVVTVNEYLASRDATEMGQLYEFLGLSVGLNLNGITKEEKQAAYLADITYSTNNELGFDYLRDNMVLYKEQKVQRPLFYAVIDEVDSILIDEARTPLIISGSAQKSTQLYIQANAFVSRLKAEEDFTYDEKTKGVQLTEEGMTKAEKAFGIENLFDISHVSLNHHITQALKAHSSMHVDVDYVVQEGEIVIVDQFTGRLMKGRRYSDGLHQAIEAKEGLEIQNESMTLATITFQNYFRMYEKLAGMTGTAKTEEEEFRNIYNMNVVVIPTNRSIARDDRADLIYASMEGKYRAVGEDIAERHKNGQPVLVGTVAIETSEIISRYLSKKGIPHNVLNAKNHGREAEIIADAGKQGAVTIATNMAGRGTDIKLGEGVKELGGLAVLGTERHESRRIDNQLRGRSGRQGDPGVTQFYLSMEDELMRRFGSDNMKSMMARLGMDDTQPIQSKMVSRAVESAQKRVEGNNFDARKQLLSYDDVLRQQREILYTQRNEVLEAESLRDIIERMMTTSIQRNVEAFTPAHEEEEKWNLQGLIDYVNGNLLNEGDLTVAELQGKDSEEIVKLLLDKVKAKYDEKEVHLADQMREFEKVIVLRTVDTKWMDHIDAMDQLRQGIHLRAYGQIDPLREYQQEGFAMFEHMITSIEDEVSRLVMKAEIHNNLERQEVAKGQAVNPKEDGGEKLKKKPVVKQMDVGRNDPCICGSGKKYKNCCGAGK</sequence>
<dbReference type="GO" id="GO:0008564">
    <property type="term" value="F:protein-exporting ATPase activity"/>
    <property type="evidence" value="ECO:0007669"/>
    <property type="project" value="UniProtKB-EC"/>
</dbReference>
<protein>
    <recommendedName>
        <fullName evidence="15 16">Protein translocase subunit SecA</fullName>
        <ecNumber evidence="15">7.4.2.8</ecNumber>
    </recommendedName>
</protein>
<dbReference type="PROSITE" id="PS51192">
    <property type="entry name" value="HELICASE_ATP_BIND_1"/>
    <property type="match status" value="1"/>
</dbReference>
<evidence type="ECO:0000313" key="22">
    <source>
        <dbReference type="Proteomes" id="UP000441354"/>
    </source>
</evidence>
<name>A0A7V7RLN1_9BACI</name>
<dbReference type="HAMAP" id="MF_01382">
    <property type="entry name" value="SecA"/>
    <property type="match status" value="1"/>
</dbReference>
<comment type="catalytic activity">
    <reaction evidence="14 15">
        <text>ATP + H2O + cellular proteinSide 1 = ADP + phosphate + cellular proteinSide 2.</text>
        <dbReference type="EC" id="7.4.2.8"/>
    </reaction>
</comment>
<evidence type="ECO:0000256" key="5">
    <source>
        <dbReference type="ARBA" id="ARBA00022490"/>
    </source>
</evidence>
<dbReference type="GO" id="GO:0065002">
    <property type="term" value="P:intracellular protein transmembrane transport"/>
    <property type="evidence" value="ECO:0007669"/>
    <property type="project" value="UniProtKB-UniRule"/>
</dbReference>
<dbReference type="NCBIfam" id="NF009538">
    <property type="entry name" value="PRK12904.1"/>
    <property type="match status" value="1"/>
</dbReference>
<comment type="subcellular location">
    <subcellularLocation>
        <location evidence="15">Cell membrane</location>
        <topology evidence="15">Peripheral membrane protein</topology>
        <orientation evidence="15">Cytoplasmic side</orientation>
    </subcellularLocation>
    <subcellularLocation>
        <location evidence="15">Cytoplasm</location>
    </subcellularLocation>
    <text evidence="15">Distribution is 50-50.</text>
</comment>
<dbReference type="PROSITE" id="PS51196">
    <property type="entry name" value="SECA_MOTOR_DEAD"/>
    <property type="match status" value="1"/>
</dbReference>
<feature type="domain" description="SecA family profile" evidence="20">
    <location>
        <begin position="1"/>
        <end position="570"/>
    </location>
</feature>
<keyword evidence="13 15" id="KW-0472">Membrane</keyword>
<keyword evidence="17" id="KW-0175">Coiled coil</keyword>
<keyword evidence="9 15" id="KW-0067">ATP-binding</keyword>
<dbReference type="Gene3D" id="3.90.1440.10">
    <property type="entry name" value="SecA, preprotein cross-linking domain"/>
    <property type="match status" value="1"/>
</dbReference>
<dbReference type="FunFam" id="3.90.1440.10:FF:000001">
    <property type="entry name" value="Preprotein translocase subunit SecA"/>
    <property type="match status" value="1"/>
</dbReference>
<evidence type="ECO:0000256" key="12">
    <source>
        <dbReference type="ARBA" id="ARBA00023010"/>
    </source>
</evidence>
<dbReference type="Pfam" id="PF01043">
    <property type="entry name" value="SecA_PP_bind"/>
    <property type="match status" value="1"/>
</dbReference>
<dbReference type="Pfam" id="PF07516">
    <property type="entry name" value="SecA_SW"/>
    <property type="match status" value="1"/>
</dbReference>
<keyword evidence="12 15" id="KW-0811">Translocation</keyword>
<keyword evidence="8" id="KW-0862">Zinc</keyword>
<evidence type="ECO:0000256" key="6">
    <source>
        <dbReference type="ARBA" id="ARBA00022723"/>
    </source>
</evidence>
<comment type="function">
    <text evidence="15">Part of the Sec protein translocase complex. Interacts with the SecYEG preprotein conducting channel. Has a central role in coupling the hydrolysis of ATP to the transfer of proteins into and across the cell membrane, serving as an ATP-driven molecular motor driving the stepwise translocation of polypeptide chains across the membrane.</text>
</comment>
<dbReference type="PANTHER" id="PTHR30612:SF0">
    <property type="entry name" value="CHLOROPLAST PROTEIN-TRANSPORTING ATPASE"/>
    <property type="match status" value="1"/>
</dbReference>
<keyword evidence="5 15" id="KW-0963">Cytoplasm</keyword>
<organism evidence="21 22">
    <name type="scientific">Bacillus mesophilum</name>
    <dbReference type="NCBI Taxonomy" id="1071718"/>
    <lineage>
        <taxon>Bacteria</taxon>
        <taxon>Bacillati</taxon>
        <taxon>Bacillota</taxon>
        <taxon>Bacilli</taxon>
        <taxon>Bacillales</taxon>
        <taxon>Bacillaceae</taxon>
        <taxon>Bacillus</taxon>
    </lineage>
</organism>
<dbReference type="SMART" id="SM00958">
    <property type="entry name" value="SecA_PP_bind"/>
    <property type="match status" value="1"/>
</dbReference>
<dbReference type="InterPro" id="IPR036266">
    <property type="entry name" value="SecA_Wing/Scaffold_sf"/>
</dbReference>
<dbReference type="InterPro" id="IPR011116">
    <property type="entry name" value="SecA_Wing/Scaffold"/>
</dbReference>
<feature type="binding site" evidence="15">
    <location>
        <position position="85"/>
    </location>
    <ligand>
        <name>ATP</name>
        <dbReference type="ChEBI" id="CHEBI:30616"/>
    </ligand>
</feature>
<dbReference type="Pfam" id="PF02810">
    <property type="entry name" value="SEC-C"/>
    <property type="match status" value="1"/>
</dbReference>
<dbReference type="Gene3D" id="3.40.50.300">
    <property type="entry name" value="P-loop containing nucleotide triphosphate hydrolases"/>
    <property type="match status" value="3"/>
</dbReference>
<dbReference type="GO" id="GO:0005829">
    <property type="term" value="C:cytosol"/>
    <property type="evidence" value="ECO:0007669"/>
    <property type="project" value="TreeGrafter"/>
</dbReference>
<keyword evidence="22" id="KW-1185">Reference proteome</keyword>
<dbReference type="GO" id="GO:0043952">
    <property type="term" value="P:protein transport by the Sec complex"/>
    <property type="evidence" value="ECO:0007669"/>
    <property type="project" value="TreeGrafter"/>
</dbReference>
<dbReference type="GO" id="GO:0005886">
    <property type="term" value="C:plasma membrane"/>
    <property type="evidence" value="ECO:0007669"/>
    <property type="project" value="UniProtKB-SubCell"/>
</dbReference>